<dbReference type="Proteomes" id="UP000630594">
    <property type="component" value="Unassembled WGS sequence"/>
</dbReference>
<evidence type="ECO:0000313" key="2">
    <source>
        <dbReference type="EMBL" id="GGD17149.1"/>
    </source>
</evidence>
<protein>
    <recommendedName>
        <fullName evidence="4">DUF2207 domain-containing protein</fullName>
    </recommendedName>
</protein>
<keyword evidence="3" id="KW-1185">Reference proteome</keyword>
<proteinExistence type="predicted"/>
<accession>A0ABQ1Q8T3</accession>
<gene>
    <name evidence="2" type="ORF">GCM10007231_15150</name>
</gene>
<sequence>MRMDLRSPPRAPDVNPVCHASHIVSRRSHSSEAPGACGAPHARFSYSVRVEGEHEDGATVERWFLTDGGVTHVVEVTEAGLRKRILWRRGAETLAVALTADDKAQLTAGTFPDDAPEWDAERARLAALSEEERDALGAVALRLAPLVGPTRRVTWHAEPANAALGLGAVDLTPEPGSKAAARQEWIRRHPHLHALRAGLTKGGSMMAALLAVLVLTRWVLPWLSRFVPNWDLPSIPWPDWNLPSIPWPDIDLPSIPWPDWNLPDVSLPGWVEPVVKYGVPVLVAVLLALNEARRHRKQEKVVAPEGPRDKGTATGRASVPEADGPRDTDREGSRAATHDPAPGSTGTD</sequence>
<evidence type="ECO:0000256" key="1">
    <source>
        <dbReference type="SAM" id="MobiDB-lite"/>
    </source>
</evidence>
<reference evidence="3" key="1">
    <citation type="journal article" date="2019" name="Int. J. Syst. Evol. Microbiol.">
        <title>The Global Catalogue of Microorganisms (GCM) 10K type strain sequencing project: providing services to taxonomists for standard genome sequencing and annotation.</title>
        <authorList>
            <consortium name="The Broad Institute Genomics Platform"/>
            <consortium name="The Broad Institute Genome Sequencing Center for Infectious Disease"/>
            <person name="Wu L."/>
            <person name="Ma J."/>
        </authorList>
    </citation>
    <scope>NUCLEOTIDE SEQUENCE [LARGE SCALE GENOMIC DNA]</scope>
    <source>
        <strain evidence="3">CCM 7403</strain>
    </source>
</reference>
<dbReference type="EMBL" id="BMCK01000002">
    <property type="protein sequence ID" value="GGD17149.1"/>
    <property type="molecule type" value="Genomic_DNA"/>
</dbReference>
<evidence type="ECO:0000313" key="3">
    <source>
        <dbReference type="Proteomes" id="UP000630594"/>
    </source>
</evidence>
<organism evidence="2 3">
    <name type="scientific">Nocardioides daphniae</name>
    <dbReference type="NCBI Taxonomy" id="402297"/>
    <lineage>
        <taxon>Bacteria</taxon>
        <taxon>Bacillati</taxon>
        <taxon>Actinomycetota</taxon>
        <taxon>Actinomycetes</taxon>
        <taxon>Propionibacteriales</taxon>
        <taxon>Nocardioidaceae</taxon>
        <taxon>Nocardioides</taxon>
    </lineage>
</organism>
<comment type="caution">
    <text evidence="2">The sequence shown here is derived from an EMBL/GenBank/DDBJ whole genome shotgun (WGS) entry which is preliminary data.</text>
</comment>
<feature type="compositionally biased region" description="Basic and acidic residues" evidence="1">
    <location>
        <begin position="299"/>
        <end position="311"/>
    </location>
</feature>
<feature type="region of interest" description="Disordered" evidence="1">
    <location>
        <begin position="296"/>
        <end position="348"/>
    </location>
</feature>
<name>A0ABQ1Q8T3_9ACTN</name>
<feature type="compositionally biased region" description="Basic and acidic residues" evidence="1">
    <location>
        <begin position="323"/>
        <end position="337"/>
    </location>
</feature>
<evidence type="ECO:0008006" key="4">
    <source>
        <dbReference type="Google" id="ProtNLM"/>
    </source>
</evidence>